<keyword evidence="4" id="KW-0479">Metal-binding</keyword>
<sequence length="253" mass="26871">MLTLDLTRRRQATDEALAAKAALLDRIHGNRHPAEILTIALVDEFPGRTALVTSFGADSAVLLHLAASVDPSIPVIFVDTGRHFAETLAYRDRLVGRLGLTDLRSIGPTDAEVAAHDPVLALAERDPDACCGFRKVGPLVRALQPFAASISGRKRHQAATRTGLAVFEAEDGQIKINPLAAWNAADIAAYARAHDLPAHPLVADGYPSIGCAPCTSRVEAGEDLRAGRWRGSSKIECGIHQPARALAATRTGS</sequence>
<dbReference type="EMBL" id="CP039690">
    <property type="protein sequence ID" value="QCI65014.1"/>
    <property type="molecule type" value="Genomic_DNA"/>
</dbReference>
<keyword evidence="7" id="KW-1185">Reference proteome</keyword>
<dbReference type="GO" id="GO:0019379">
    <property type="term" value="P:sulfate assimilation, phosphoadenylyl sulfate reduction by phosphoadenylyl-sulfate reductase (thioredoxin)"/>
    <property type="evidence" value="ECO:0007669"/>
    <property type="project" value="UniProtKB-UniRule"/>
</dbReference>
<dbReference type="NCBIfam" id="TIGR00434">
    <property type="entry name" value="cysH"/>
    <property type="match status" value="1"/>
</dbReference>
<dbReference type="PANTHER" id="PTHR46509">
    <property type="entry name" value="PHOSPHOADENOSINE PHOSPHOSULFATE REDUCTASE"/>
    <property type="match status" value="1"/>
</dbReference>
<organism evidence="6 7">
    <name type="scientific">Phreatobacter stygius</name>
    <dbReference type="NCBI Taxonomy" id="1940610"/>
    <lineage>
        <taxon>Bacteria</taxon>
        <taxon>Pseudomonadati</taxon>
        <taxon>Pseudomonadota</taxon>
        <taxon>Alphaproteobacteria</taxon>
        <taxon>Hyphomicrobiales</taxon>
        <taxon>Phreatobacteraceae</taxon>
        <taxon>Phreatobacter</taxon>
    </lineage>
</organism>
<dbReference type="GO" id="GO:0005737">
    <property type="term" value="C:cytoplasm"/>
    <property type="evidence" value="ECO:0007669"/>
    <property type="project" value="UniProtKB-SubCell"/>
</dbReference>
<evidence type="ECO:0000259" key="5">
    <source>
        <dbReference type="Pfam" id="PF01507"/>
    </source>
</evidence>
<dbReference type="OrthoDB" id="9794018at2"/>
<comment type="similarity">
    <text evidence="1 4">Belongs to the PAPS reductase family. CysH subfamily.</text>
</comment>
<dbReference type="GO" id="GO:0046872">
    <property type="term" value="F:metal ion binding"/>
    <property type="evidence" value="ECO:0007669"/>
    <property type="project" value="UniProtKB-KW"/>
</dbReference>
<dbReference type="GO" id="GO:0051539">
    <property type="term" value="F:4 iron, 4 sulfur cluster binding"/>
    <property type="evidence" value="ECO:0007669"/>
    <property type="project" value="UniProtKB-UniRule"/>
</dbReference>
<dbReference type="InterPro" id="IPR004511">
    <property type="entry name" value="PAPS/APS_Rdtase"/>
</dbReference>
<comment type="catalytic activity">
    <reaction evidence="4">
        <text>[thioredoxin]-disulfide + sulfite + AMP + 2 H(+) = adenosine 5'-phosphosulfate + [thioredoxin]-dithiol</text>
        <dbReference type="Rhea" id="RHEA:21976"/>
        <dbReference type="Rhea" id="RHEA-COMP:10698"/>
        <dbReference type="Rhea" id="RHEA-COMP:10700"/>
        <dbReference type="ChEBI" id="CHEBI:15378"/>
        <dbReference type="ChEBI" id="CHEBI:17359"/>
        <dbReference type="ChEBI" id="CHEBI:29950"/>
        <dbReference type="ChEBI" id="CHEBI:50058"/>
        <dbReference type="ChEBI" id="CHEBI:58243"/>
        <dbReference type="ChEBI" id="CHEBI:456215"/>
        <dbReference type="EC" id="1.8.4.10"/>
    </reaction>
</comment>
<dbReference type="GO" id="GO:0004604">
    <property type="term" value="F:phosphoadenylyl-sulfate reductase (thioredoxin) activity"/>
    <property type="evidence" value="ECO:0007669"/>
    <property type="project" value="UniProtKB-UniRule"/>
</dbReference>
<evidence type="ECO:0000313" key="6">
    <source>
        <dbReference type="EMBL" id="QCI65014.1"/>
    </source>
</evidence>
<comment type="subcellular location">
    <subcellularLocation>
        <location evidence="4">Cytoplasm</location>
    </subcellularLocation>
</comment>
<dbReference type="AlphaFoldDB" id="A0A4D7ATW0"/>
<evidence type="ECO:0000256" key="3">
    <source>
        <dbReference type="ARBA" id="ARBA00024327"/>
    </source>
</evidence>
<feature type="binding site" evidence="4">
    <location>
        <position position="130"/>
    </location>
    <ligand>
        <name>[4Fe-4S] cluster</name>
        <dbReference type="ChEBI" id="CHEBI:49883"/>
    </ligand>
</feature>
<dbReference type="GO" id="GO:0070814">
    <property type="term" value="P:hydrogen sulfide biosynthetic process"/>
    <property type="evidence" value="ECO:0007669"/>
    <property type="project" value="UniProtKB-UniRule"/>
</dbReference>
<feature type="binding site" evidence="4">
    <location>
        <position position="211"/>
    </location>
    <ligand>
        <name>[4Fe-4S] cluster</name>
        <dbReference type="ChEBI" id="CHEBI:49883"/>
    </ligand>
</feature>
<reference evidence="6 7" key="1">
    <citation type="submission" date="2019-04" db="EMBL/GenBank/DDBJ databases">
        <title>Phreatobacter aquaticus sp. nov.</title>
        <authorList>
            <person name="Choi A."/>
        </authorList>
    </citation>
    <scope>NUCLEOTIDE SEQUENCE [LARGE SCALE GENOMIC DNA]</scope>
    <source>
        <strain evidence="6 7">KCTC 52518</strain>
    </source>
</reference>
<evidence type="ECO:0000256" key="2">
    <source>
        <dbReference type="ARBA" id="ARBA00023002"/>
    </source>
</evidence>
<evidence type="ECO:0000313" key="7">
    <source>
        <dbReference type="Proteomes" id="UP000298781"/>
    </source>
</evidence>
<keyword evidence="4" id="KW-0963">Cytoplasm</keyword>
<dbReference type="PANTHER" id="PTHR46509:SF1">
    <property type="entry name" value="PHOSPHOADENOSINE PHOSPHOSULFATE REDUCTASE"/>
    <property type="match status" value="1"/>
</dbReference>
<keyword evidence="4" id="KW-0408">Iron</keyword>
<dbReference type="NCBIfam" id="NF002537">
    <property type="entry name" value="PRK02090.1"/>
    <property type="match status" value="1"/>
</dbReference>
<dbReference type="RefSeq" id="WP_136960463.1">
    <property type="nucleotide sequence ID" value="NZ_CP039690.1"/>
</dbReference>
<dbReference type="PIRSF" id="PIRSF000857">
    <property type="entry name" value="PAPS_reductase"/>
    <property type="match status" value="1"/>
</dbReference>
<accession>A0A4D7ATW0</accession>
<dbReference type="Proteomes" id="UP000298781">
    <property type="component" value="Chromosome"/>
</dbReference>
<keyword evidence="2 4" id="KW-0560">Oxidoreductase</keyword>
<evidence type="ECO:0000256" key="1">
    <source>
        <dbReference type="ARBA" id="ARBA00009732"/>
    </source>
</evidence>
<gene>
    <name evidence="4" type="primary">cysH</name>
    <name evidence="6" type="ORF">E8M01_12765</name>
</gene>
<feature type="active site" description="Nucleophile; cysteine thiosulfonate intermediate" evidence="4">
    <location>
        <position position="237"/>
    </location>
</feature>
<dbReference type="EC" id="1.8.4.10" evidence="4"/>
<dbReference type="KEGG" id="pstg:E8M01_12765"/>
<keyword evidence="4" id="KW-0411">Iron-sulfur</keyword>
<dbReference type="Gene3D" id="3.40.50.620">
    <property type="entry name" value="HUPs"/>
    <property type="match status" value="1"/>
</dbReference>
<feature type="binding site" evidence="4">
    <location>
        <position position="214"/>
    </location>
    <ligand>
        <name>[4Fe-4S] cluster</name>
        <dbReference type="ChEBI" id="CHEBI:49883"/>
    </ligand>
</feature>
<dbReference type="HAMAP" id="MF_00063">
    <property type="entry name" value="CysH"/>
    <property type="match status" value="1"/>
</dbReference>
<dbReference type="SUPFAM" id="SSF52402">
    <property type="entry name" value="Adenine nucleotide alpha hydrolases-like"/>
    <property type="match status" value="1"/>
</dbReference>
<comment type="function">
    <text evidence="4">Catalyzes the formation of sulfite from adenosine 5'-phosphosulfate (APS) using thioredoxin as an electron donor.</text>
</comment>
<dbReference type="GO" id="GO:0043866">
    <property type="term" value="F:adenylyl-sulfate reductase (thioredoxin) activity"/>
    <property type="evidence" value="ECO:0007669"/>
    <property type="project" value="UniProtKB-EC"/>
</dbReference>
<comment type="pathway">
    <text evidence="3 4">Sulfur metabolism; hydrogen sulfide biosynthesis; sulfite from sulfate.</text>
</comment>
<name>A0A4D7ATW0_9HYPH</name>
<feature type="binding site" evidence="4">
    <location>
        <position position="131"/>
    </location>
    <ligand>
        <name>[4Fe-4S] cluster</name>
        <dbReference type="ChEBI" id="CHEBI:49883"/>
    </ligand>
</feature>
<dbReference type="InterPro" id="IPR014729">
    <property type="entry name" value="Rossmann-like_a/b/a_fold"/>
</dbReference>
<proteinExistence type="inferred from homology"/>
<comment type="cofactor">
    <cofactor evidence="4">
        <name>[4Fe-4S] cluster</name>
        <dbReference type="ChEBI" id="CHEBI:49883"/>
    </cofactor>
    <text evidence="4">Binds 1 [4Fe-4S] cluster per subunit.</text>
</comment>
<feature type="domain" description="Phosphoadenosine phosphosulphate reductase" evidence="5">
    <location>
        <begin position="50"/>
        <end position="216"/>
    </location>
</feature>
<dbReference type="InterPro" id="IPR002500">
    <property type="entry name" value="PAPS_reduct_dom"/>
</dbReference>
<protein>
    <recommendedName>
        <fullName evidence="4">Adenosine 5'-phosphosulfate reductase</fullName>
        <shortName evidence="4">APS reductase</shortName>
        <ecNumber evidence="4">1.8.4.10</ecNumber>
    </recommendedName>
    <alternativeName>
        <fullName evidence="4">5'-adenylylsulfate reductase</fullName>
    </alternativeName>
    <alternativeName>
        <fullName evidence="4">Thioredoxin-dependent 5'-adenylylsulfate reductase</fullName>
    </alternativeName>
</protein>
<dbReference type="Pfam" id="PF01507">
    <property type="entry name" value="PAPS_reduct"/>
    <property type="match status" value="1"/>
</dbReference>
<evidence type="ECO:0000256" key="4">
    <source>
        <dbReference type="HAMAP-Rule" id="MF_00063"/>
    </source>
</evidence>